<dbReference type="PATRIC" id="fig|1316928.3.peg.4181"/>
<evidence type="ECO:0000313" key="13">
    <source>
        <dbReference type="Proteomes" id="UP000013569"/>
    </source>
</evidence>
<keyword evidence="3" id="KW-0597">Phosphoprotein</keyword>
<dbReference type="PANTHER" id="PTHR24421:SF10">
    <property type="entry name" value="NITRATE_NITRITE SENSOR PROTEIN NARQ"/>
    <property type="match status" value="1"/>
</dbReference>
<dbReference type="GO" id="GO:0000155">
    <property type="term" value="F:phosphorelay sensor kinase activity"/>
    <property type="evidence" value="ECO:0007669"/>
    <property type="project" value="InterPro"/>
</dbReference>
<dbReference type="Pfam" id="PF07730">
    <property type="entry name" value="HisKA_3"/>
    <property type="match status" value="1"/>
</dbReference>
<keyword evidence="10" id="KW-1133">Transmembrane helix</keyword>
<accession>R7Y473</accession>
<dbReference type="GO" id="GO:0005524">
    <property type="term" value="F:ATP binding"/>
    <property type="evidence" value="ECO:0007669"/>
    <property type="project" value="UniProtKB-KW"/>
</dbReference>
<evidence type="ECO:0000256" key="7">
    <source>
        <dbReference type="ARBA" id="ARBA00022840"/>
    </source>
</evidence>
<evidence type="ECO:0000256" key="6">
    <source>
        <dbReference type="ARBA" id="ARBA00022777"/>
    </source>
</evidence>
<evidence type="ECO:0000256" key="3">
    <source>
        <dbReference type="ARBA" id="ARBA00022553"/>
    </source>
</evidence>
<gene>
    <name evidence="12" type="ORF">GTC6_20685</name>
</gene>
<comment type="catalytic activity">
    <reaction evidence="1">
        <text>ATP + protein L-histidine = ADP + protein N-phospho-L-histidine.</text>
        <dbReference type="EC" id="2.7.13.3"/>
    </reaction>
</comment>
<feature type="domain" description="Signal transduction histidine kinase subgroup 3 dimerisation and phosphoacceptor" evidence="11">
    <location>
        <begin position="192"/>
        <end position="256"/>
    </location>
</feature>
<name>R7Y473_9ACTN</name>
<protein>
    <recommendedName>
        <fullName evidence="2">histidine kinase</fullName>
        <ecNumber evidence="2">2.7.13.3</ecNumber>
    </recommendedName>
</protein>
<organism evidence="12 13">
    <name type="scientific">Gordonia terrae C-6</name>
    <dbReference type="NCBI Taxonomy" id="1316928"/>
    <lineage>
        <taxon>Bacteria</taxon>
        <taxon>Bacillati</taxon>
        <taxon>Actinomycetota</taxon>
        <taxon>Actinomycetes</taxon>
        <taxon>Mycobacteriales</taxon>
        <taxon>Gordoniaceae</taxon>
        <taxon>Gordonia</taxon>
    </lineage>
</organism>
<feature type="transmembrane region" description="Helical" evidence="10">
    <location>
        <begin position="59"/>
        <end position="76"/>
    </location>
</feature>
<dbReference type="InterPro" id="IPR050482">
    <property type="entry name" value="Sensor_HK_TwoCompSys"/>
</dbReference>
<dbReference type="PANTHER" id="PTHR24421">
    <property type="entry name" value="NITRATE/NITRITE SENSOR PROTEIN NARX-RELATED"/>
    <property type="match status" value="1"/>
</dbReference>
<dbReference type="Proteomes" id="UP000013569">
    <property type="component" value="Unassembled WGS sequence"/>
</dbReference>
<evidence type="ECO:0000256" key="5">
    <source>
        <dbReference type="ARBA" id="ARBA00022741"/>
    </source>
</evidence>
<dbReference type="EC" id="2.7.13.3" evidence="2"/>
<keyword evidence="9" id="KW-0175">Coiled coil</keyword>
<keyword evidence="4" id="KW-0808">Transferase</keyword>
<dbReference type="Gene3D" id="3.30.565.10">
    <property type="entry name" value="Histidine kinase-like ATPase, C-terminal domain"/>
    <property type="match status" value="1"/>
</dbReference>
<proteinExistence type="predicted"/>
<dbReference type="CDD" id="cd16917">
    <property type="entry name" value="HATPase_UhpB-NarQ-NarX-like"/>
    <property type="match status" value="1"/>
</dbReference>
<feature type="transmembrane region" description="Helical" evidence="10">
    <location>
        <begin position="112"/>
        <end position="145"/>
    </location>
</feature>
<keyword evidence="5" id="KW-0547">Nucleotide-binding</keyword>
<dbReference type="AlphaFoldDB" id="R7Y473"/>
<dbReference type="Gene3D" id="1.20.5.1930">
    <property type="match status" value="1"/>
</dbReference>
<keyword evidence="8" id="KW-0902">Two-component regulatory system</keyword>
<keyword evidence="7" id="KW-0067">ATP-binding</keyword>
<comment type="caution">
    <text evidence="12">The sequence shown here is derived from an EMBL/GenBank/DDBJ whole genome shotgun (WGS) entry which is preliminary data.</text>
</comment>
<evidence type="ECO:0000256" key="10">
    <source>
        <dbReference type="SAM" id="Phobius"/>
    </source>
</evidence>
<evidence type="ECO:0000256" key="8">
    <source>
        <dbReference type="ARBA" id="ARBA00023012"/>
    </source>
</evidence>
<evidence type="ECO:0000256" key="4">
    <source>
        <dbReference type="ARBA" id="ARBA00022679"/>
    </source>
</evidence>
<reference evidence="12 13" key="1">
    <citation type="journal article" date="2013" name="Genome Announc.">
        <title>Draft Genome Sequence of a Benzothiophene-Desulfurizing Bacterium, Gordona terrae Strain C-6.</title>
        <authorList>
            <person name="Wang W."/>
            <person name="Ma T."/>
            <person name="Ren Y."/>
            <person name="Li G."/>
        </authorList>
    </citation>
    <scope>NUCLEOTIDE SEQUENCE [LARGE SCALE GENOMIC DNA]</scope>
    <source>
        <strain evidence="12 13">C-6</strain>
    </source>
</reference>
<evidence type="ECO:0000259" key="11">
    <source>
        <dbReference type="Pfam" id="PF07730"/>
    </source>
</evidence>
<dbReference type="InterPro" id="IPR011712">
    <property type="entry name" value="Sig_transdc_His_kin_sub3_dim/P"/>
</dbReference>
<evidence type="ECO:0000256" key="1">
    <source>
        <dbReference type="ARBA" id="ARBA00000085"/>
    </source>
</evidence>
<feature type="coiled-coil region" evidence="9">
    <location>
        <begin position="221"/>
        <end position="248"/>
    </location>
</feature>
<sequence>MTRNYPGTVTGFTANAGAGLQRRIERAGGDYPPLYPAVILSSSLVVTVVSTAQRIPFEQVWWVIAALVLAAVTLVMDLSLPPTSYACFGIIASSVCFLMIPTPTDAAPLQLVLMAAIAAAMYPLFTGVAVMVVCIAVIVWFGAFGGLDSPALYALGVACGWLIGYMVLIQKRLADNRARVLAERADRAAGDERRRIAREIHDVIAHSLSITMLNVTGARRALEQDRDVEEALDALSDAERQGRQAMTEIRAIVHVLGAAGPAGTTSPPPGADDLVRLVEDYRKAGVDIDFTVAGDVTELPRPVGAALYRIAQESLANVVKHSAGKRASVSVSVSDAVALTVENPAAQGRPRQCDGTGIEGMTQRARLLGGTLDTSHRAGTWSVRATLPARSIADGVPV</sequence>
<dbReference type="GO" id="GO:0016020">
    <property type="term" value="C:membrane"/>
    <property type="evidence" value="ECO:0007669"/>
    <property type="project" value="InterPro"/>
</dbReference>
<dbReference type="InterPro" id="IPR036890">
    <property type="entry name" value="HATPase_C_sf"/>
</dbReference>
<keyword evidence="10" id="KW-0472">Membrane</keyword>
<keyword evidence="10" id="KW-0812">Transmembrane</keyword>
<feature type="transmembrane region" description="Helical" evidence="10">
    <location>
        <begin position="151"/>
        <end position="169"/>
    </location>
</feature>
<dbReference type="GO" id="GO:0046983">
    <property type="term" value="F:protein dimerization activity"/>
    <property type="evidence" value="ECO:0007669"/>
    <property type="project" value="InterPro"/>
</dbReference>
<evidence type="ECO:0000256" key="2">
    <source>
        <dbReference type="ARBA" id="ARBA00012438"/>
    </source>
</evidence>
<dbReference type="EMBL" id="AQPW01000038">
    <property type="protein sequence ID" value="EON30853.1"/>
    <property type="molecule type" value="Genomic_DNA"/>
</dbReference>
<keyword evidence="6 12" id="KW-0418">Kinase</keyword>
<dbReference type="SUPFAM" id="SSF55874">
    <property type="entry name" value="ATPase domain of HSP90 chaperone/DNA topoisomerase II/histidine kinase"/>
    <property type="match status" value="1"/>
</dbReference>
<evidence type="ECO:0000256" key="9">
    <source>
        <dbReference type="SAM" id="Coils"/>
    </source>
</evidence>
<evidence type="ECO:0000313" key="12">
    <source>
        <dbReference type="EMBL" id="EON30853.1"/>
    </source>
</evidence>